<accession>A0A6I3IR78</accession>
<dbReference type="EMBL" id="WLVL01000007">
    <property type="protein sequence ID" value="MTB70821.1"/>
    <property type="molecule type" value="Genomic_DNA"/>
</dbReference>
<dbReference type="Proteomes" id="UP000431092">
    <property type="component" value="Unassembled WGS sequence"/>
</dbReference>
<keyword evidence="2" id="KW-1185">Reference proteome</keyword>
<evidence type="ECO:0000313" key="1">
    <source>
        <dbReference type="EMBL" id="MTB70821.1"/>
    </source>
</evidence>
<comment type="caution">
    <text evidence="1">The sequence shown here is derived from an EMBL/GenBank/DDBJ whole genome shotgun (WGS) entry which is preliminary data.</text>
</comment>
<protein>
    <submittedName>
        <fullName evidence="1">Uncharacterized protein</fullName>
    </submittedName>
</protein>
<organism evidence="1 2">
    <name type="scientific">Arsenicicoccus cauae</name>
    <dbReference type="NCBI Taxonomy" id="2663847"/>
    <lineage>
        <taxon>Bacteria</taxon>
        <taxon>Bacillati</taxon>
        <taxon>Actinomycetota</taxon>
        <taxon>Actinomycetes</taxon>
        <taxon>Micrococcales</taxon>
        <taxon>Intrasporangiaceae</taxon>
        <taxon>Arsenicicoccus</taxon>
    </lineage>
</organism>
<dbReference type="AlphaFoldDB" id="A0A6I3IR78"/>
<gene>
    <name evidence="1" type="ORF">GGG17_02295</name>
</gene>
<dbReference type="RefSeq" id="WP_154592179.1">
    <property type="nucleotide sequence ID" value="NZ_WLVL01000007.1"/>
</dbReference>
<dbReference type="Gene3D" id="3.10.290.30">
    <property type="entry name" value="MM3350-like"/>
    <property type="match status" value="1"/>
</dbReference>
<reference evidence="1 2" key="1">
    <citation type="submission" date="2019-11" db="EMBL/GenBank/DDBJ databases">
        <title>Whole genome sequencing identifies a novel species of the genus Arsenicicoccus isolated from human blood.</title>
        <authorList>
            <person name="Jeong J.H."/>
            <person name="Kweon O.J."/>
            <person name="Kim H.R."/>
            <person name="Kim T.-H."/>
            <person name="Ha S.-M."/>
            <person name="Lee M.-K."/>
        </authorList>
    </citation>
    <scope>NUCLEOTIDE SEQUENCE [LARGE SCALE GENOMIC DNA]</scope>
    <source>
        <strain evidence="1 2">MKL-02</strain>
    </source>
</reference>
<sequence length="405" mass="44828">MARCKLIRVQLVSGLGRRLDPSPARLLVVPRRIPYAQLAVAINGAFARWDLDKPWTFTLPDRSTVVHSLDAAAPQPGALPPATSIGPLSDHQEFVFDYDPERGWHHACQVLMTRESLQEWGRDITEPTVIDGWGPVPDPFGRDDQLDRIARLAPEDDGPVTVRLDLGAVRTATTPADLVAAIGSDDLTFALQQVGLRVLAMWLDERDAGAEVLGDLMSRLIPQAQERRWHGDDELAELLTLVRDGGALPEGAVAVDLVEVAQAPGGEREGGAHVNRHTGEVVPASLTDPVMTIDDELVDVDGPDWVTVEPDGRSDYRDMEVFAAWVEDEDPRSADLLRRALHGRGAFRRFRDELHQQGEWVERWRCFVEDRKLGRARRALTREGVTPLPCRAGAAAARSRKPERP</sequence>
<dbReference type="SUPFAM" id="SSF159941">
    <property type="entry name" value="MM3350-like"/>
    <property type="match status" value="1"/>
</dbReference>
<evidence type="ECO:0000313" key="2">
    <source>
        <dbReference type="Proteomes" id="UP000431092"/>
    </source>
</evidence>
<name>A0A6I3IR78_9MICO</name>
<dbReference type="InterPro" id="IPR024047">
    <property type="entry name" value="MM3350-like_sf"/>
</dbReference>
<proteinExistence type="predicted"/>